<protein>
    <submittedName>
        <fullName evidence="1">Uncharacterized protein</fullName>
    </submittedName>
</protein>
<gene>
    <name evidence="1" type="ORF">CK203_108885</name>
</gene>
<evidence type="ECO:0000313" key="2">
    <source>
        <dbReference type="Proteomes" id="UP000288805"/>
    </source>
</evidence>
<dbReference type="Proteomes" id="UP000288805">
    <property type="component" value="Unassembled WGS sequence"/>
</dbReference>
<proteinExistence type="predicted"/>
<organism evidence="1 2">
    <name type="scientific">Vitis vinifera</name>
    <name type="common">Grape</name>
    <dbReference type="NCBI Taxonomy" id="29760"/>
    <lineage>
        <taxon>Eukaryota</taxon>
        <taxon>Viridiplantae</taxon>
        <taxon>Streptophyta</taxon>
        <taxon>Embryophyta</taxon>
        <taxon>Tracheophyta</taxon>
        <taxon>Spermatophyta</taxon>
        <taxon>Magnoliopsida</taxon>
        <taxon>eudicotyledons</taxon>
        <taxon>Gunneridae</taxon>
        <taxon>Pentapetalae</taxon>
        <taxon>rosids</taxon>
        <taxon>Vitales</taxon>
        <taxon>Vitaceae</taxon>
        <taxon>Viteae</taxon>
        <taxon>Vitis</taxon>
    </lineage>
</organism>
<comment type="caution">
    <text evidence="1">The sequence shown here is derived from an EMBL/GenBank/DDBJ whole genome shotgun (WGS) entry which is preliminary data.</text>
</comment>
<sequence>MFKHTHTKKDGTLVDNASREIMAQFEKIIVAQTQSQMGESSSSAPFSMDDVYTQVMALKRHGRVHGFGFGATPYISIWSQNQKRDKHNSCVKA</sequence>
<dbReference type="AlphaFoldDB" id="A0A438CSS4"/>
<dbReference type="InterPro" id="IPR004252">
    <property type="entry name" value="Probable_transposase_24"/>
</dbReference>
<dbReference type="Pfam" id="PF03004">
    <property type="entry name" value="Transposase_24"/>
    <property type="match status" value="1"/>
</dbReference>
<reference evidence="1 2" key="1">
    <citation type="journal article" date="2018" name="PLoS Genet.">
        <title>Population sequencing reveals clonal diversity and ancestral inbreeding in the grapevine cultivar Chardonnay.</title>
        <authorList>
            <person name="Roach M.J."/>
            <person name="Johnson D.L."/>
            <person name="Bohlmann J."/>
            <person name="van Vuuren H.J."/>
            <person name="Jones S.J."/>
            <person name="Pretorius I.S."/>
            <person name="Schmidt S.A."/>
            <person name="Borneman A.R."/>
        </authorList>
    </citation>
    <scope>NUCLEOTIDE SEQUENCE [LARGE SCALE GENOMIC DNA]</scope>
    <source>
        <strain evidence="2">cv. Chardonnay</strain>
        <tissue evidence="1">Leaf</tissue>
    </source>
</reference>
<dbReference type="EMBL" id="QGNW01002023">
    <property type="protein sequence ID" value="RVW26258.1"/>
    <property type="molecule type" value="Genomic_DNA"/>
</dbReference>
<name>A0A438CSS4_VITVI</name>
<evidence type="ECO:0000313" key="1">
    <source>
        <dbReference type="EMBL" id="RVW26258.1"/>
    </source>
</evidence>
<accession>A0A438CSS4</accession>